<dbReference type="AlphaFoldDB" id="A0A1P8LNI8"/>
<dbReference type="KEGG" id="hlc:CHINAEXTREME06095"/>
<dbReference type="EMBL" id="CP019285">
    <property type="protein sequence ID" value="APW97365.1"/>
    <property type="molecule type" value="Genomic_DNA"/>
</dbReference>
<dbReference type="RefSeq" id="WP_010546384.1">
    <property type="nucleotide sequence ID" value="NZ_AOLZ01000004.1"/>
</dbReference>
<protein>
    <submittedName>
        <fullName evidence="1">Uncharacterized protein</fullName>
    </submittedName>
</protein>
<dbReference type="Proteomes" id="UP000186547">
    <property type="component" value="Chromosome"/>
</dbReference>
<evidence type="ECO:0000313" key="1">
    <source>
        <dbReference type="EMBL" id="APW97365.1"/>
    </source>
</evidence>
<dbReference type="GeneID" id="30920677"/>
<accession>A0A1P8LNI8</accession>
<evidence type="ECO:0000313" key="2">
    <source>
        <dbReference type="Proteomes" id="UP000186547"/>
    </source>
</evidence>
<sequence>MTMTMDRRQWLTSICTASIGAIAGCTGDLEAMTEEVNEEATETVNETVSDLARPPNADVEIESDGTILVLSTDPGTVGVMCGLPETDDPVEEVRTADEAVTGPGKIEGCDTERIVAVNEAGDIEVVERLD</sequence>
<proteinExistence type="predicted"/>
<name>A0A1P8LNI8_NATLA</name>
<dbReference type="PROSITE" id="PS51257">
    <property type="entry name" value="PROKAR_LIPOPROTEIN"/>
    <property type="match status" value="1"/>
</dbReference>
<organism evidence="1 2">
    <name type="scientific">Natronobacterium lacisalsi AJ5</name>
    <dbReference type="NCBI Taxonomy" id="358396"/>
    <lineage>
        <taxon>Archaea</taxon>
        <taxon>Methanobacteriati</taxon>
        <taxon>Methanobacteriota</taxon>
        <taxon>Stenosarchaea group</taxon>
        <taxon>Halobacteria</taxon>
        <taxon>Halobacteriales</taxon>
        <taxon>Natrialbaceae</taxon>
        <taxon>Natronobacterium</taxon>
    </lineage>
</organism>
<reference evidence="1 2" key="1">
    <citation type="journal article" date="2011" name="J. Bacteriol.">
        <title>Genome sequence of Halobiforma lacisalsi AJ5, an extremely halophilic archaeon which harbors a bop gene.</title>
        <authorList>
            <person name="Jiang X."/>
            <person name="Wang S."/>
            <person name="Cheng H."/>
            <person name="Huo Y."/>
            <person name="Zhang X."/>
            <person name="Zhu X."/>
            <person name="Han X."/>
            <person name="Ni P."/>
            <person name="Wu M."/>
        </authorList>
    </citation>
    <scope>NUCLEOTIDE SEQUENCE [LARGE SCALE GENOMIC DNA]</scope>
    <source>
        <strain evidence="1 2">AJ5</strain>
    </source>
</reference>
<gene>
    <name evidence="1" type="ORF">CHINAEXTREME_06095</name>
</gene>